<dbReference type="InterPro" id="IPR005358">
    <property type="entry name" value="Puta_zinc/iron-chelating_dom"/>
</dbReference>
<dbReference type="Proteomes" id="UP000245638">
    <property type="component" value="Unassembled WGS sequence"/>
</dbReference>
<comment type="caution">
    <text evidence="1">The sequence shown here is derived from an EMBL/GenBank/DDBJ whole genome shotgun (WGS) entry which is preliminary data.</text>
</comment>
<evidence type="ECO:0000313" key="2">
    <source>
        <dbReference type="Proteomes" id="UP000245638"/>
    </source>
</evidence>
<proteinExistence type="predicted"/>
<dbReference type="AlphaFoldDB" id="A0A2T9X2I3"/>
<accession>A0A2T9X2I3</accession>
<name>A0A2T9X2I3_9CREN</name>
<protein>
    <submittedName>
        <fullName evidence="1">YkgJ family cysteine cluster protein</fullName>
    </submittedName>
</protein>
<gene>
    <name evidence="1" type="ORF">DDW13_07960</name>
</gene>
<dbReference type="Pfam" id="PF03692">
    <property type="entry name" value="CxxCxxCC"/>
    <property type="match status" value="1"/>
</dbReference>
<sequence length="197" mass="22800">MNADEVNILTKRALRADVESLRKIVNFLSQYNVPIAKFAIYSIIYQFAMNNVIDLGKECETCGGKCCKAGYPVPVYDYDFKEIKKNIKNLRLEKKNGFYLLPRPCQFQKGWICTINSFKPYACLSYPFATEDEQEDLLKSYDGNGVPDFRVPEFCIAGKKVKEFMNKIMEDLRKEKGREPTPTELLEKIISLYERKG</sequence>
<dbReference type="EMBL" id="QEFD01000227">
    <property type="protein sequence ID" value="PVU74313.1"/>
    <property type="molecule type" value="Genomic_DNA"/>
</dbReference>
<reference evidence="1 2" key="1">
    <citation type="journal article" date="2015" name="Appl. Environ. Microbiol.">
        <title>Nanoarchaeota, Their Sulfolobales Host, and Nanoarchaeota Virus Distribution across Yellowstone National Park Hot Springs.</title>
        <authorList>
            <person name="Munson-McGee J.H."/>
            <person name="Field E.K."/>
            <person name="Bateson M."/>
            <person name="Rooney C."/>
            <person name="Stepanauskas R."/>
            <person name="Young M.J."/>
        </authorList>
    </citation>
    <scope>NUCLEOTIDE SEQUENCE [LARGE SCALE GENOMIC DNA]</scope>
    <source>
        <strain evidence="1">SCGC AC-742_N10</strain>
    </source>
</reference>
<organism evidence="1 2">
    <name type="scientific">Acidianus hospitalis</name>
    <dbReference type="NCBI Taxonomy" id="563177"/>
    <lineage>
        <taxon>Archaea</taxon>
        <taxon>Thermoproteota</taxon>
        <taxon>Thermoprotei</taxon>
        <taxon>Sulfolobales</taxon>
        <taxon>Sulfolobaceae</taxon>
        <taxon>Acidianus</taxon>
    </lineage>
</organism>
<evidence type="ECO:0000313" key="1">
    <source>
        <dbReference type="EMBL" id="PVU74313.1"/>
    </source>
</evidence>